<dbReference type="NCBIfam" id="NF040640">
    <property type="entry name" value="YcgZ_fam"/>
    <property type="match status" value="1"/>
</dbReference>
<dbReference type="AlphaFoldDB" id="A0A0U5GTY5"/>
<proteinExistence type="predicted"/>
<dbReference type="Proteomes" id="UP000059419">
    <property type="component" value="Plasmid pEM01"/>
</dbReference>
<gene>
    <name evidence="1" type="ORF">EM595_p0498</name>
</gene>
<protein>
    <recommendedName>
        <fullName evidence="3">Two-component-system connector protein YcgZ</fullName>
    </recommendedName>
</protein>
<dbReference type="OrthoDB" id="6420902at2"/>
<keyword evidence="2" id="KW-1185">Reference proteome</keyword>
<reference evidence="2" key="1">
    <citation type="submission" date="2015-11" db="EMBL/GenBank/DDBJ databases">
        <authorList>
            <person name="Blom J."/>
        </authorList>
    </citation>
    <scope>NUCLEOTIDE SEQUENCE [LARGE SCALE GENOMIC DNA]</scope>
    <source>
        <plasmid evidence="2">pEM01</plasmid>
    </source>
</reference>
<organism evidence="1 2">
    <name type="scientific">Duffyella gerundensis</name>
    <dbReference type="NCBI Taxonomy" id="1619313"/>
    <lineage>
        <taxon>Bacteria</taxon>
        <taxon>Pseudomonadati</taxon>
        <taxon>Pseudomonadota</taxon>
        <taxon>Gammaproteobacteria</taxon>
        <taxon>Enterobacterales</taxon>
        <taxon>Erwiniaceae</taxon>
        <taxon>Duffyella</taxon>
    </lineage>
</organism>
<sequence length="81" mass="9246">MRQDGYSTLPNSDIARYFSSASLPSQQETLGQVVVEILRSGKILNRKTLCTRLLCRMEAAVSVEEEQHYQELVRLLFKNNA</sequence>
<name>A0A0U5GTY5_9GAMM</name>
<dbReference type="RefSeq" id="WP_067436827.1">
    <property type="nucleotide sequence ID" value="NZ_CP072599.1"/>
</dbReference>
<dbReference type="GeneID" id="84615211"/>
<evidence type="ECO:0000313" key="1">
    <source>
        <dbReference type="EMBL" id="CUU26194.1"/>
    </source>
</evidence>
<accession>A0A0U5GTY5</accession>
<geneLocation type="plasmid" evidence="2">
    <name>pEM01</name>
</geneLocation>
<evidence type="ECO:0008006" key="3">
    <source>
        <dbReference type="Google" id="ProtNLM"/>
    </source>
</evidence>
<dbReference type="PATRIC" id="fig|1619313.3.peg.4127"/>
<dbReference type="EMBL" id="LN907828">
    <property type="protein sequence ID" value="CUU26194.1"/>
    <property type="molecule type" value="Genomic_DNA"/>
</dbReference>
<dbReference type="KEGG" id="ege:EM595_p0498"/>
<evidence type="ECO:0000313" key="2">
    <source>
        <dbReference type="Proteomes" id="UP000059419"/>
    </source>
</evidence>